<keyword evidence="1" id="KW-0812">Transmembrane</keyword>
<comment type="caution">
    <text evidence="2">The sequence shown here is derived from an EMBL/GenBank/DDBJ whole genome shotgun (WGS) entry which is preliminary data.</text>
</comment>
<keyword evidence="1" id="KW-1133">Transmembrane helix</keyword>
<gene>
    <name evidence="2" type="ORF">I9W95_04550</name>
</gene>
<evidence type="ECO:0000313" key="2">
    <source>
        <dbReference type="EMBL" id="MCA6062874.1"/>
    </source>
</evidence>
<proteinExistence type="predicted"/>
<feature type="transmembrane region" description="Helical" evidence="1">
    <location>
        <begin position="95"/>
        <end position="126"/>
    </location>
</feature>
<evidence type="ECO:0000256" key="1">
    <source>
        <dbReference type="SAM" id="Phobius"/>
    </source>
</evidence>
<name>A0ABS7ZMN8_9GAMM</name>
<reference evidence="2 3" key="1">
    <citation type="submission" date="2020-12" db="EMBL/GenBank/DDBJ databases">
        <title>Novel Thalassolituus-related marine hydrocarbonoclastic bacteria mediated algae-derived hydrocarbons mineralization in twilight zone of the northern South China Sea.</title>
        <authorList>
            <person name="Dong C."/>
        </authorList>
    </citation>
    <scope>NUCLEOTIDE SEQUENCE [LARGE SCALE GENOMIC DNA]</scope>
    <source>
        <strain evidence="2 3">IMCC1826</strain>
    </source>
</reference>
<sequence>MSQELGEFLFFCLWYSFYGMFGWALAALIFRILTPAAFHRKYFATPYFRSGEVMMLSGFPLMFVRTAMFIRLLASPSSGKVRGLDNAYMDAPVWLIAYAKFLYVTLILVLIWMFGMLAFWACYLTYTEWLL</sequence>
<feature type="transmembrane region" description="Helical" evidence="1">
    <location>
        <begin position="12"/>
        <end position="33"/>
    </location>
</feature>
<accession>A0ABS7ZMN8</accession>
<organism evidence="2 3">
    <name type="scientific">Thalassolituus marinus</name>
    <dbReference type="NCBI Taxonomy" id="671053"/>
    <lineage>
        <taxon>Bacteria</taxon>
        <taxon>Pseudomonadati</taxon>
        <taxon>Pseudomonadota</taxon>
        <taxon>Gammaproteobacteria</taxon>
        <taxon>Oceanospirillales</taxon>
        <taxon>Oceanospirillaceae</taxon>
        <taxon>Thalassolituus</taxon>
    </lineage>
</organism>
<feature type="transmembrane region" description="Helical" evidence="1">
    <location>
        <begin position="53"/>
        <end position="74"/>
    </location>
</feature>
<dbReference type="EMBL" id="JAEDAH010000020">
    <property type="protein sequence ID" value="MCA6062874.1"/>
    <property type="molecule type" value="Genomic_DNA"/>
</dbReference>
<keyword evidence="1" id="KW-0472">Membrane</keyword>
<dbReference type="RefSeq" id="WP_225672315.1">
    <property type="nucleotide sequence ID" value="NZ_JAEDAH010000020.1"/>
</dbReference>
<keyword evidence="3" id="KW-1185">Reference proteome</keyword>
<evidence type="ECO:0000313" key="3">
    <source>
        <dbReference type="Proteomes" id="UP000714380"/>
    </source>
</evidence>
<dbReference type="Proteomes" id="UP000714380">
    <property type="component" value="Unassembled WGS sequence"/>
</dbReference>
<protein>
    <submittedName>
        <fullName evidence="2">Uncharacterized protein</fullName>
    </submittedName>
</protein>